<evidence type="ECO:0008006" key="4">
    <source>
        <dbReference type="Google" id="ProtNLM"/>
    </source>
</evidence>
<proteinExistence type="predicted"/>
<dbReference type="AlphaFoldDB" id="A0A1H6JVJ0"/>
<gene>
    <name evidence="2" type="ORF">SAMN02910265_01859</name>
</gene>
<dbReference type="EMBL" id="FNWV01000006">
    <property type="protein sequence ID" value="SEH63968.1"/>
    <property type="molecule type" value="Genomic_DNA"/>
</dbReference>
<keyword evidence="1" id="KW-0732">Signal</keyword>
<feature type="chain" id="PRO_5038611099" description="SipW-cognate class signal peptide" evidence="1">
    <location>
        <begin position="31"/>
        <end position="373"/>
    </location>
</feature>
<sequence length="373" mass="39426">MMKKNMKKKSTARKLLPAAGMLAVSASMLATSTYAWFTMNKTVTVTGMALKTKVGSNLLICDNNVEADYSTVNLVQGRKALLEPVSSATGLTGSFWYTTDAKADGDAASEVYTAYAESTDLTNDNAGKTSADHTFNVKYAIAGTGTTETGETDAAKWASKVQATDMTGLVAPAYGYVDYIFYIKATSDEANQEIAMTECNLLRNNAAIANDTYDVNDDLAWRVAVFADDITANGGKGNTGEYATTVGALDPAGSGKTAKAILTLENSRNQSNKLGLDNAQAITANNGGLTTVSYNTWNDTNLISMGSTAGSTKYIKVTVRVWLEGEDTTCKSSTYALLTSEYELAAKFELVASDGSGVANIQSDTSKVKAPTD</sequence>
<evidence type="ECO:0000313" key="3">
    <source>
        <dbReference type="Proteomes" id="UP000183190"/>
    </source>
</evidence>
<feature type="signal peptide" evidence="1">
    <location>
        <begin position="1"/>
        <end position="30"/>
    </location>
</feature>
<name>A0A1H6JVJ0_RUMFL</name>
<reference evidence="2 3" key="1">
    <citation type="submission" date="2016-10" db="EMBL/GenBank/DDBJ databases">
        <authorList>
            <person name="de Groot N.N."/>
        </authorList>
    </citation>
    <scope>NUCLEOTIDE SEQUENCE [LARGE SCALE GENOMIC DNA]</scope>
    <source>
        <strain evidence="2 3">YAD2003</strain>
    </source>
</reference>
<protein>
    <recommendedName>
        <fullName evidence="4">SipW-cognate class signal peptide</fullName>
    </recommendedName>
</protein>
<dbReference type="Proteomes" id="UP000183190">
    <property type="component" value="Unassembled WGS sequence"/>
</dbReference>
<organism evidence="2 3">
    <name type="scientific">Ruminococcus flavefaciens</name>
    <dbReference type="NCBI Taxonomy" id="1265"/>
    <lineage>
        <taxon>Bacteria</taxon>
        <taxon>Bacillati</taxon>
        <taxon>Bacillota</taxon>
        <taxon>Clostridia</taxon>
        <taxon>Eubacteriales</taxon>
        <taxon>Oscillospiraceae</taxon>
        <taxon>Ruminococcus</taxon>
    </lineage>
</organism>
<evidence type="ECO:0000313" key="2">
    <source>
        <dbReference type="EMBL" id="SEH63968.1"/>
    </source>
</evidence>
<evidence type="ECO:0000256" key="1">
    <source>
        <dbReference type="SAM" id="SignalP"/>
    </source>
</evidence>
<accession>A0A1H6JVJ0</accession>